<evidence type="ECO:0000313" key="2">
    <source>
        <dbReference type="EMBL" id="KKU25216.1"/>
    </source>
</evidence>
<evidence type="ECO:0000256" key="1">
    <source>
        <dbReference type="SAM" id="Phobius"/>
    </source>
</evidence>
<feature type="transmembrane region" description="Helical" evidence="1">
    <location>
        <begin position="84"/>
        <end position="101"/>
    </location>
</feature>
<feature type="transmembrane region" description="Helical" evidence="1">
    <location>
        <begin position="6"/>
        <end position="23"/>
    </location>
</feature>
<evidence type="ECO:0000313" key="3">
    <source>
        <dbReference type="Proteomes" id="UP000034643"/>
    </source>
</evidence>
<keyword evidence="1" id="KW-1133">Transmembrane helix</keyword>
<sequence>MLGSLVTTLAGIILFLFLFWRRLKEDYPSSQIFTTAFYVLAGILLAWGLSLKVSRESWFWLELVGIILGLGIGLLRYKFRFFEVLEALALGLLPWLGLFFLKDSIENSSLASFLSFFAVTCLITLFAFLDSHYKNFSWYRSGRIGFSGLTALGTLFLLRAAFASFFPFVISFVKYEAILSGIAAFVFFLATFNLARSTR</sequence>
<dbReference type="Proteomes" id="UP000034643">
    <property type="component" value="Unassembled WGS sequence"/>
</dbReference>
<keyword evidence="1" id="KW-0812">Transmembrane</keyword>
<dbReference type="EMBL" id="LCLV01000001">
    <property type="protein sequence ID" value="KKU25216.1"/>
    <property type="molecule type" value="Genomic_DNA"/>
</dbReference>
<keyword evidence="1" id="KW-0472">Membrane</keyword>
<name>A0A0G1NXM2_9BACT</name>
<feature type="transmembrane region" description="Helical" evidence="1">
    <location>
        <begin position="177"/>
        <end position="195"/>
    </location>
</feature>
<dbReference type="AlphaFoldDB" id="A0A0G1NXM2"/>
<accession>A0A0G1NXM2</accession>
<feature type="transmembrane region" description="Helical" evidence="1">
    <location>
        <begin position="107"/>
        <end position="129"/>
    </location>
</feature>
<feature type="transmembrane region" description="Helical" evidence="1">
    <location>
        <begin position="57"/>
        <end position="77"/>
    </location>
</feature>
<comment type="caution">
    <text evidence="2">The sequence shown here is derived from an EMBL/GenBank/DDBJ whole genome shotgun (WGS) entry which is preliminary data.</text>
</comment>
<organism evidence="2 3">
    <name type="scientific">Candidatus Woesebacteria bacterium GW2011_GWF1_46_13</name>
    <dbReference type="NCBI Taxonomy" id="1618602"/>
    <lineage>
        <taxon>Bacteria</taxon>
        <taxon>Candidatus Woeseibacteriota</taxon>
    </lineage>
</organism>
<gene>
    <name evidence="2" type="ORF">UX34_C0001G0010</name>
</gene>
<protein>
    <submittedName>
        <fullName evidence="2">Uncharacterized protein</fullName>
    </submittedName>
</protein>
<feature type="transmembrane region" description="Helical" evidence="1">
    <location>
        <begin position="149"/>
        <end position="171"/>
    </location>
</feature>
<reference evidence="2 3" key="1">
    <citation type="journal article" date="2015" name="Nature">
        <title>rRNA introns, odd ribosomes, and small enigmatic genomes across a large radiation of phyla.</title>
        <authorList>
            <person name="Brown C.T."/>
            <person name="Hug L.A."/>
            <person name="Thomas B.C."/>
            <person name="Sharon I."/>
            <person name="Castelle C.J."/>
            <person name="Singh A."/>
            <person name="Wilkins M.J."/>
            <person name="Williams K.H."/>
            <person name="Banfield J.F."/>
        </authorList>
    </citation>
    <scope>NUCLEOTIDE SEQUENCE [LARGE SCALE GENOMIC DNA]</scope>
</reference>
<feature type="transmembrane region" description="Helical" evidence="1">
    <location>
        <begin position="32"/>
        <end position="51"/>
    </location>
</feature>
<proteinExistence type="predicted"/>